<dbReference type="EMBL" id="HG529494">
    <property type="protein sequence ID" value="CDI51179.1"/>
    <property type="molecule type" value="Genomic_DNA"/>
</dbReference>
<reference evidence="1" key="1">
    <citation type="journal article" date="2014" name="Genome Biol. Evol.">
        <title>Gene Loss Rather Than Gene Gain Is Associated with a Host Jump from Monocots to Dicots in the Smut Fungus Melanopsichium pennsylvanicum.</title>
        <authorList>
            <person name="Sharma R."/>
            <person name="Mishra B."/>
            <person name="Runge F."/>
            <person name="Thines M."/>
        </authorList>
    </citation>
    <scope>NUCLEOTIDE SEQUENCE</scope>
    <source>
        <strain evidence="1">4</strain>
    </source>
</reference>
<accession>A0A077R2G7</accession>
<organism evidence="1">
    <name type="scientific">Melanopsichium pennsylvanicum 4</name>
    <dbReference type="NCBI Taxonomy" id="1398559"/>
    <lineage>
        <taxon>Eukaryota</taxon>
        <taxon>Fungi</taxon>
        <taxon>Dikarya</taxon>
        <taxon>Basidiomycota</taxon>
        <taxon>Ustilaginomycotina</taxon>
        <taxon>Ustilaginomycetes</taxon>
        <taxon>Ustilaginales</taxon>
        <taxon>Ustilaginaceae</taxon>
        <taxon>Melanopsichium</taxon>
    </lineage>
</organism>
<dbReference type="AlphaFoldDB" id="A0A077R2G7"/>
<sequence length="62" mass="6960">MTQTADLSMKARDLNKIDSPHTKYGDIYPVTLAKQVLEPALSSLDIALGQQTEKAIRRLQEF</sequence>
<protein>
    <submittedName>
        <fullName evidence="1">Uncharacterized protein</fullName>
    </submittedName>
</protein>
<evidence type="ECO:0000313" key="1">
    <source>
        <dbReference type="EMBL" id="CDI51179.1"/>
    </source>
</evidence>
<name>A0A077R2G7_9BASI</name>
<proteinExistence type="predicted"/>